<keyword evidence="2" id="KW-0808">Transferase</keyword>
<evidence type="ECO:0000313" key="2">
    <source>
        <dbReference type="EMBL" id="GAA4776729.1"/>
    </source>
</evidence>
<accession>A0ABP9A9N8</accession>
<organism evidence="2 3">
    <name type="scientific">Microbacterium gilvum</name>
    <dbReference type="NCBI Taxonomy" id="1336204"/>
    <lineage>
        <taxon>Bacteria</taxon>
        <taxon>Bacillati</taxon>
        <taxon>Actinomycetota</taxon>
        <taxon>Actinomycetes</taxon>
        <taxon>Micrococcales</taxon>
        <taxon>Microbacteriaceae</taxon>
        <taxon>Microbacterium</taxon>
    </lineage>
</organism>
<sequence length="259" mass="28380">MTRVRGVEVVHWNPRRSLAPGVLPRTTRVNNFGDLLGPMIVERLCAPDAVPRAHAPRLVSVGSILHLARDGEVVWGTGVNGKLDEGDRVRVRRLDVRAVRGPLTADVLRRRGMKVPDVFGDPGLLAPSLLGIERRRPTIPITSVPNLNERASWRGKPGLVDPRTGYRSVIETIARSGRVVASSLHAIVIADVLGVPVSPVLPSHESIFKYEDYYEGTGRRVPRFATSYEEALDDIAPPLAWAPDVLRAAFPSDLWQPAA</sequence>
<comment type="caution">
    <text evidence="2">The sequence shown here is derived from an EMBL/GenBank/DDBJ whole genome shotgun (WGS) entry which is preliminary data.</text>
</comment>
<feature type="domain" description="Polysaccharide pyruvyl transferase" evidence="1">
    <location>
        <begin position="73"/>
        <end position="200"/>
    </location>
</feature>
<evidence type="ECO:0000313" key="3">
    <source>
        <dbReference type="Proteomes" id="UP001501645"/>
    </source>
</evidence>
<dbReference type="RefSeq" id="WP_345439042.1">
    <property type="nucleotide sequence ID" value="NZ_BAABKO010000003.1"/>
</dbReference>
<evidence type="ECO:0000259" key="1">
    <source>
        <dbReference type="Pfam" id="PF04230"/>
    </source>
</evidence>
<gene>
    <name evidence="2" type="ORF">GCM10023351_21810</name>
</gene>
<protein>
    <submittedName>
        <fullName evidence="2">Polysaccharide pyruvyl transferase family protein</fullName>
    </submittedName>
</protein>
<dbReference type="InterPro" id="IPR007345">
    <property type="entry name" value="Polysacch_pyruvyl_Trfase"/>
</dbReference>
<dbReference type="Pfam" id="PF04230">
    <property type="entry name" value="PS_pyruv_trans"/>
    <property type="match status" value="1"/>
</dbReference>
<reference evidence="3" key="1">
    <citation type="journal article" date="2019" name="Int. J. Syst. Evol. Microbiol.">
        <title>The Global Catalogue of Microorganisms (GCM) 10K type strain sequencing project: providing services to taxonomists for standard genome sequencing and annotation.</title>
        <authorList>
            <consortium name="The Broad Institute Genomics Platform"/>
            <consortium name="The Broad Institute Genome Sequencing Center for Infectious Disease"/>
            <person name="Wu L."/>
            <person name="Ma J."/>
        </authorList>
    </citation>
    <scope>NUCLEOTIDE SEQUENCE [LARGE SCALE GENOMIC DNA]</scope>
    <source>
        <strain evidence="3">JCM 18537</strain>
    </source>
</reference>
<dbReference type="Proteomes" id="UP001501645">
    <property type="component" value="Unassembled WGS sequence"/>
</dbReference>
<dbReference type="EMBL" id="BAABKO010000003">
    <property type="protein sequence ID" value="GAA4776729.1"/>
    <property type="molecule type" value="Genomic_DNA"/>
</dbReference>
<name>A0ABP9A9N8_9MICO</name>
<dbReference type="GO" id="GO:0016740">
    <property type="term" value="F:transferase activity"/>
    <property type="evidence" value="ECO:0007669"/>
    <property type="project" value="UniProtKB-KW"/>
</dbReference>
<proteinExistence type="predicted"/>
<keyword evidence="3" id="KW-1185">Reference proteome</keyword>